<name>A0A9P8L5X7_9PEZI</name>
<evidence type="ECO:0000313" key="3">
    <source>
        <dbReference type="EMBL" id="KAH0545340.1"/>
    </source>
</evidence>
<sequence>MPSTQDSNRMKYNHQSFQYSMAREQEPESQTLDTGVPQRWQIDQGALHINFLARILYEEMVKYNNILQLYYNSLLRESEQSHDLENVIRDLQKQVQASEIKRITAEGRMRTLQVDYKRLATFYNRHSSVTPDTPTSSYKSASFSPVQSPIRDIQPRSKRKADSDLAYPMPKRAQDMAGTSLVTPTVSPLKMEDIL</sequence>
<organism evidence="3 4">
    <name type="scientific">Glutinoglossum americanum</name>
    <dbReference type="NCBI Taxonomy" id="1670608"/>
    <lineage>
        <taxon>Eukaryota</taxon>
        <taxon>Fungi</taxon>
        <taxon>Dikarya</taxon>
        <taxon>Ascomycota</taxon>
        <taxon>Pezizomycotina</taxon>
        <taxon>Geoglossomycetes</taxon>
        <taxon>Geoglossales</taxon>
        <taxon>Geoglossaceae</taxon>
        <taxon>Glutinoglossum</taxon>
    </lineage>
</organism>
<feature type="coiled-coil region" evidence="1">
    <location>
        <begin position="74"/>
        <end position="101"/>
    </location>
</feature>
<evidence type="ECO:0000256" key="1">
    <source>
        <dbReference type="SAM" id="Coils"/>
    </source>
</evidence>
<dbReference type="OrthoDB" id="5409455at2759"/>
<dbReference type="Proteomes" id="UP000698800">
    <property type="component" value="Unassembled WGS sequence"/>
</dbReference>
<evidence type="ECO:0000256" key="2">
    <source>
        <dbReference type="SAM" id="MobiDB-lite"/>
    </source>
</evidence>
<protein>
    <submittedName>
        <fullName evidence="3">Uncharacterized protein</fullName>
    </submittedName>
</protein>
<evidence type="ECO:0000313" key="4">
    <source>
        <dbReference type="Proteomes" id="UP000698800"/>
    </source>
</evidence>
<gene>
    <name evidence="3" type="ORF">FGG08_000639</name>
</gene>
<feature type="region of interest" description="Disordered" evidence="2">
    <location>
        <begin position="126"/>
        <end position="178"/>
    </location>
</feature>
<dbReference type="AlphaFoldDB" id="A0A9P8L5X7"/>
<keyword evidence="4" id="KW-1185">Reference proteome</keyword>
<feature type="compositionally biased region" description="Polar residues" evidence="2">
    <location>
        <begin position="126"/>
        <end position="147"/>
    </location>
</feature>
<proteinExistence type="predicted"/>
<dbReference type="EMBL" id="JAGHQL010000007">
    <property type="protein sequence ID" value="KAH0545340.1"/>
    <property type="molecule type" value="Genomic_DNA"/>
</dbReference>
<reference evidence="3" key="1">
    <citation type="submission" date="2021-03" db="EMBL/GenBank/DDBJ databases">
        <title>Comparative genomics and phylogenomic investigation of the class Geoglossomycetes provide insights into ecological specialization and systematics.</title>
        <authorList>
            <person name="Melie T."/>
            <person name="Pirro S."/>
            <person name="Miller A.N."/>
            <person name="Quandt A."/>
        </authorList>
    </citation>
    <scope>NUCLEOTIDE SEQUENCE</scope>
    <source>
        <strain evidence="3">GBOQ0MN5Z8</strain>
    </source>
</reference>
<keyword evidence="1" id="KW-0175">Coiled coil</keyword>
<accession>A0A9P8L5X7</accession>
<comment type="caution">
    <text evidence="3">The sequence shown here is derived from an EMBL/GenBank/DDBJ whole genome shotgun (WGS) entry which is preliminary data.</text>
</comment>